<keyword evidence="1" id="KW-0472">Membrane</keyword>
<dbReference type="GO" id="GO:0015920">
    <property type="term" value="P:lipopolysaccharide transport"/>
    <property type="evidence" value="ECO:0007669"/>
    <property type="project" value="InterPro"/>
</dbReference>
<evidence type="ECO:0000256" key="1">
    <source>
        <dbReference type="HAMAP-Rule" id="MF_01411"/>
    </source>
</evidence>
<keyword evidence="4" id="KW-1185">Reference proteome</keyword>
<keyword evidence="1" id="KW-0732">Signal</keyword>
<sequence length="720" mass="79514" precursor="true">MKLRLLKSACAAVALSMPLTLAAQSVAGQSAASQQAVPATQNAVLVADSLKVEGRNVLIARGNVEVFHQGRRLRASEITYNRKEDRLNITGPITLEDEDGVVILAGSAELDSRFENGLMLGARMVLDQRVQLAANELNRIGGRYTQLYKVAATSCRVCETGRPPLWQIRAKRTTHDNEAKQLYFDQAQVRILDVPVLWLPRLRLPDPTLKRATGFLMPSLRQNSQLGLGVRVPYFIRMGDHRDLTLTPFVSANTRTLEWRYRQAFHNGGLTFEGAVSDDDIKAGTRGYVFGNGRFDLARGFKLDLQIEAVTDDAYLLDYGFSSKDRLRSEVAVSRVTQDEFIATRLTAHQSLREGDINSQLPTTVANGLYERRFRPAGIGGVVTLSAAAAAYHRYSSDDIVGRDVARTNVSAHWQRDWTLPLGLRATHVFGVRGDAFHLAQDSTSPRQQGQLTPEAQLVLRWPFQKTTANGVTHLLEPVAMLGWAGGSNDNIPNEDSTRSEFDEGNLLSLSRFTGESRRERGGQSAIGLRWVRQGAQWGSDLTLGRVYRDAAEADFSATSGLSGKVSDVLIAGQLRNAQGFTLGARTLLDAGLSANKAEARVAWQRKDFGLMASYVWLGRDPGEDRADVISEWVLDGSYRFARHWTGATRWRYDVAGDKLAEARLGVNYRNECVDLNLSLSRRFTSSTNVDASTSVDFTVNLTGFSTGKTDSSYTRSCRN</sequence>
<dbReference type="Proteomes" id="UP000051681">
    <property type="component" value="Unassembled WGS sequence"/>
</dbReference>
<dbReference type="STRING" id="340021.TM5383_00415"/>
<dbReference type="PANTHER" id="PTHR30189">
    <property type="entry name" value="LPS-ASSEMBLY PROTEIN"/>
    <property type="match status" value="1"/>
</dbReference>
<name>A0A0P1GM38_9RHOB</name>
<gene>
    <name evidence="1 3" type="primary">lptD</name>
    <name evidence="3" type="ORF">TM5383_00415</name>
</gene>
<comment type="subunit">
    <text evidence="1">Component of the lipopolysaccharide transport and assembly complex.</text>
</comment>
<feature type="chain" id="PRO_5008992973" description="LPS-assembly protein LptD" evidence="1">
    <location>
        <begin position="23"/>
        <end position="720"/>
    </location>
</feature>
<proteinExistence type="inferred from homology"/>
<evidence type="ECO:0000313" key="3">
    <source>
        <dbReference type="EMBL" id="CUH83230.1"/>
    </source>
</evidence>
<dbReference type="AlphaFoldDB" id="A0A0P1GM38"/>
<evidence type="ECO:0000259" key="2">
    <source>
        <dbReference type="Pfam" id="PF04453"/>
    </source>
</evidence>
<comment type="similarity">
    <text evidence="1">Belongs to the LptD family.</text>
</comment>
<dbReference type="GO" id="GO:0043165">
    <property type="term" value="P:Gram-negative-bacterium-type cell outer membrane assembly"/>
    <property type="evidence" value="ECO:0007669"/>
    <property type="project" value="UniProtKB-UniRule"/>
</dbReference>
<accession>A0A0P1GM38</accession>
<comment type="function">
    <text evidence="1">Involved in the assembly of lipopolysaccharide (LPS) at the surface of the outer membrane.</text>
</comment>
<dbReference type="EMBL" id="CYSF01000002">
    <property type="protein sequence ID" value="CUH83230.1"/>
    <property type="molecule type" value="Genomic_DNA"/>
</dbReference>
<dbReference type="PANTHER" id="PTHR30189:SF1">
    <property type="entry name" value="LPS-ASSEMBLY PROTEIN LPTD"/>
    <property type="match status" value="1"/>
</dbReference>
<dbReference type="HAMAP" id="MF_01411">
    <property type="entry name" value="LPS_assembly_LptD"/>
    <property type="match status" value="1"/>
</dbReference>
<dbReference type="Pfam" id="PF04453">
    <property type="entry name" value="LptD"/>
    <property type="match status" value="1"/>
</dbReference>
<evidence type="ECO:0000313" key="4">
    <source>
        <dbReference type="Proteomes" id="UP000051681"/>
    </source>
</evidence>
<dbReference type="GO" id="GO:0009279">
    <property type="term" value="C:cell outer membrane"/>
    <property type="evidence" value="ECO:0007669"/>
    <property type="project" value="UniProtKB-SubCell"/>
</dbReference>
<protein>
    <recommendedName>
        <fullName evidence="1">LPS-assembly protein LptD</fullName>
    </recommendedName>
</protein>
<dbReference type="InterPro" id="IPR050218">
    <property type="entry name" value="LptD"/>
</dbReference>
<comment type="caution">
    <text evidence="1">Lacks conserved residue(s) required for the propagation of feature annotation.</text>
</comment>
<dbReference type="OrthoDB" id="9760225at2"/>
<keyword evidence="1" id="KW-0998">Cell outer membrane</keyword>
<organism evidence="3 4">
    <name type="scientific">Thalassovita mediterranea</name>
    <dbReference type="NCBI Taxonomy" id="340021"/>
    <lineage>
        <taxon>Bacteria</taxon>
        <taxon>Pseudomonadati</taxon>
        <taxon>Pseudomonadota</taxon>
        <taxon>Alphaproteobacteria</taxon>
        <taxon>Rhodobacterales</taxon>
        <taxon>Roseobacteraceae</taxon>
        <taxon>Thalassovita</taxon>
    </lineage>
</organism>
<dbReference type="GO" id="GO:1990351">
    <property type="term" value="C:transporter complex"/>
    <property type="evidence" value="ECO:0007669"/>
    <property type="project" value="TreeGrafter"/>
</dbReference>
<dbReference type="RefSeq" id="WP_058317382.1">
    <property type="nucleotide sequence ID" value="NZ_CYSF01000002.1"/>
</dbReference>
<dbReference type="InterPro" id="IPR020889">
    <property type="entry name" value="LipoPS_assembly_LptD"/>
</dbReference>
<dbReference type="InterPro" id="IPR007543">
    <property type="entry name" value="LptD_C"/>
</dbReference>
<comment type="subcellular location">
    <subcellularLocation>
        <location evidence="1">Cell outer membrane</location>
    </subcellularLocation>
</comment>
<feature type="domain" description="LptD C-terminal" evidence="2">
    <location>
        <begin position="285"/>
        <end position="645"/>
    </location>
</feature>
<reference evidence="3 4" key="1">
    <citation type="submission" date="2015-09" db="EMBL/GenBank/DDBJ databases">
        <authorList>
            <consortium name="Swine Surveillance"/>
        </authorList>
    </citation>
    <scope>NUCLEOTIDE SEQUENCE [LARGE SCALE GENOMIC DNA]</scope>
    <source>
        <strain evidence="3 4">CECT 8383</strain>
    </source>
</reference>
<feature type="signal peptide" evidence="1">
    <location>
        <begin position="1"/>
        <end position="22"/>
    </location>
</feature>